<dbReference type="Proteomes" id="UP001240984">
    <property type="component" value="Unassembled WGS sequence"/>
</dbReference>
<evidence type="ECO:0000313" key="2">
    <source>
        <dbReference type="EMBL" id="MDP9794333.1"/>
    </source>
</evidence>
<keyword evidence="3" id="KW-1185">Reference proteome</keyword>
<feature type="transmembrane region" description="Helical" evidence="1">
    <location>
        <begin position="55"/>
        <end position="72"/>
    </location>
</feature>
<evidence type="ECO:0000256" key="1">
    <source>
        <dbReference type="SAM" id="Phobius"/>
    </source>
</evidence>
<feature type="transmembrane region" description="Helical" evidence="1">
    <location>
        <begin position="20"/>
        <end position="43"/>
    </location>
</feature>
<reference evidence="2 3" key="1">
    <citation type="submission" date="2023-07" db="EMBL/GenBank/DDBJ databases">
        <title>Sequencing the genomes of 1000 actinobacteria strains.</title>
        <authorList>
            <person name="Klenk H.-P."/>
        </authorList>
    </citation>
    <scope>NUCLEOTIDE SEQUENCE [LARGE SCALE GENOMIC DNA]</scope>
    <source>
        <strain evidence="2 3">DSM 44710</strain>
    </source>
</reference>
<dbReference type="EMBL" id="JAUSRA010000001">
    <property type="protein sequence ID" value="MDP9794333.1"/>
    <property type="molecule type" value="Genomic_DNA"/>
</dbReference>
<gene>
    <name evidence="2" type="ORF">J2S43_002845</name>
</gene>
<feature type="transmembrane region" description="Helical" evidence="1">
    <location>
        <begin position="78"/>
        <end position="99"/>
    </location>
</feature>
<proteinExistence type="predicted"/>
<organism evidence="2 3">
    <name type="scientific">Catenuloplanes nepalensis</name>
    <dbReference type="NCBI Taxonomy" id="587533"/>
    <lineage>
        <taxon>Bacteria</taxon>
        <taxon>Bacillati</taxon>
        <taxon>Actinomycetota</taxon>
        <taxon>Actinomycetes</taxon>
        <taxon>Micromonosporales</taxon>
        <taxon>Micromonosporaceae</taxon>
        <taxon>Catenuloplanes</taxon>
    </lineage>
</organism>
<sequence length="219" mass="23549">MDSASEAPATVVSHRRAAAATLLIVCAAWLVTAAAELFAVWLAQARTVTSMLPEAAGSVAVLFTVAAAVGQWRRGRPAWSVTVLVVSAVVATPVLTVDWTRVSVQAYYRFHHADFATVASYVRPDGGFIADAEPADFLPPAVRWMKVDATAAPTGGGTILILPVWADYPDVPGAFIHLTATAPAGTYDCYGSRCHFRWPLGDGWYWYERDPVSWAATRP</sequence>
<evidence type="ECO:0000313" key="3">
    <source>
        <dbReference type="Proteomes" id="UP001240984"/>
    </source>
</evidence>
<name>A0ABT9MSB3_9ACTN</name>
<keyword evidence="1" id="KW-0472">Membrane</keyword>
<dbReference type="RefSeq" id="WP_306829480.1">
    <property type="nucleotide sequence ID" value="NZ_JAUSRA010000001.1"/>
</dbReference>
<accession>A0ABT9MSB3</accession>
<keyword evidence="1" id="KW-0812">Transmembrane</keyword>
<comment type="caution">
    <text evidence="2">The sequence shown here is derived from an EMBL/GenBank/DDBJ whole genome shotgun (WGS) entry which is preliminary data.</text>
</comment>
<keyword evidence="1" id="KW-1133">Transmembrane helix</keyword>
<protein>
    <submittedName>
        <fullName evidence="2">Kef-type K+ transport system membrane component KefB</fullName>
    </submittedName>
</protein>